<dbReference type="OrthoDB" id="3149711at2759"/>
<keyword evidence="3" id="KW-1185">Reference proteome</keyword>
<reference evidence="2 3" key="1">
    <citation type="submission" date="2018-02" db="EMBL/GenBank/DDBJ databases">
        <title>Genome sequence of the basidiomycete white-rot fungus Phlebia centrifuga.</title>
        <authorList>
            <person name="Granchi Z."/>
            <person name="Peng M."/>
            <person name="de Vries R.P."/>
            <person name="Hilden K."/>
            <person name="Makela M.R."/>
            <person name="Grigoriev I."/>
            <person name="Riley R."/>
        </authorList>
    </citation>
    <scope>NUCLEOTIDE SEQUENCE [LARGE SCALE GENOMIC DNA]</scope>
    <source>
        <strain evidence="2 3">FBCC195</strain>
    </source>
</reference>
<evidence type="ECO:0000313" key="3">
    <source>
        <dbReference type="Proteomes" id="UP000186601"/>
    </source>
</evidence>
<accession>A0A2R6NLE3</accession>
<feature type="region of interest" description="Disordered" evidence="1">
    <location>
        <begin position="344"/>
        <end position="363"/>
    </location>
</feature>
<name>A0A2R6NLE3_9APHY</name>
<comment type="caution">
    <text evidence="2">The sequence shown here is derived from an EMBL/GenBank/DDBJ whole genome shotgun (WGS) entry which is preliminary data.</text>
</comment>
<proteinExistence type="predicted"/>
<sequence>MNAFHQNLLRMISSGASLKFLLIYHKHYRSLNSTRSFNRILALAIRQNKSRIAQDLFNEMQDRGVYHNVESRKLRTRMLVQQGCWYEAWELESAQGEILLPIWLEFLDIPQRSTVRTMQIPREGMAPELLPAKLVPPSTHVARFRLLLRNFPKIDSGQLAAMPPRTVYVIVRWMLRMHYRQPALDITTLYFRQLPQTINSSLHNLCLRIIHLHMLPGWKRGLSAHYIARRTLNTFLGMHPSFRPNPTTLFLLLRTLRSSKYCGTLAHQVVEEFKTRWGSSVIDGMVQQRVASLAIKEGRLDIASSCLHALDQHRHVLDETSYSRRGTEDREWKLLNGRLERLRKRREGASHQQQQEIPRQGIT</sequence>
<dbReference type="AlphaFoldDB" id="A0A2R6NLE3"/>
<evidence type="ECO:0000256" key="1">
    <source>
        <dbReference type="SAM" id="MobiDB-lite"/>
    </source>
</evidence>
<protein>
    <recommendedName>
        <fullName evidence="4">Pentatricopeptide repeat-containing protein</fullName>
    </recommendedName>
</protein>
<dbReference type="Proteomes" id="UP000186601">
    <property type="component" value="Unassembled WGS sequence"/>
</dbReference>
<organism evidence="2 3">
    <name type="scientific">Hermanssonia centrifuga</name>
    <dbReference type="NCBI Taxonomy" id="98765"/>
    <lineage>
        <taxon>Eukaryota</taxon>
        <taxon>Fungi</taxon>
        <taxon>Dikarya</taxon>
        <taxon>Basidiomycota</taxon>
        <taxon>Agaricomycotina</taxon>
        <taxon>Agaricomycetes</taxon>
        <taxon>Polyporales</taxon>
        <taxon>Meruliaceae</taxon>
        <taxon>Hermanssonia</taxon>
    </lineage>
</organism>
<evidence type="ECO:0008006" key="4">
    <source>
        <dbReference type="Google" id="ProtNLM"/>
    </source>
</evidence>
<evidence type="ECO:0000313" key="2">
    <source>
        <dbReference type="EMBL" id="PSR73201.1"/>
    </source>
</evidence>
<dbReference type="EMBL" id="MLYV02001096">
    <property type="protein sequence ID" value="PSR73201.1"/>
    <property type="molecule type" value="Genomic_DNA"/>
</dbReference>
<feature type="compositionally biased region" description="Polar residues" evidence="1">
    <location>
        <begin position="350"/>
        <end position="363"/>
    </location>
</feature>
<dbReference type="STRING" id="98765.A0A2R6NLE3"/>
<gene>
    <name evidence="2" type="ORF">PHLCEN_2v10922</name>
</gene>